<evidence type="ECO:0000313" key="2">
    <source>
        <dbReference type="Proteomes" id="UP001159363"/>
    </source>
</evidence>
<name>A0ABQ9I2T7_9NEOP</name>
<accession>A0ABQ9I2T7</accession>
<dbReference type="Proteomes" id="UP001159363">
    <property type="component" value="Chromosome 3"/>
</dbReference>
<keyword evidence="2" id="KW-1185">Reference proteome</keyword>
<proteinExistence type="predicted"/>
<dbReference type="EMBL" id="JARBHB010000003">
    <property type="protein sequence ID" value="KAJ8890303.1"/>
    <property type="molecule type" value="Genomic_DNA"/>
</dbReference>
<comment type="caution">
    <text evidence="1">The sequence shown here is derived from an EMBL/GenBank/DDBJ whole genome shotgun (WGS) entry which is preliminary data.</text>
</comment>
<protein>
    <submittedName>
        <fullName evidence="1">Uncharacterized protein</fullName>
    </submittedName>
</protein>
<gene>
    <name evidence="1" type="ORF">PR048_009811</name>
</gene>
<reference evidence="1 2" key="1">
    <citation type="submission" date="2023-02" db="EMBL/GenBank/DDBJ databases">
        <title>LHISI_Scaffold_Assembly.</title>
        <authorList>
            <person name="Stuart O.P."/>
            <person name="Cleave R."/>
            <person name="Magrath M.J.L."/>
            <person name="Mikheyev A.S."/>
        </authorList>
    </citation>
    <scope>NUCLEOTIDE SEQUENCE [LARGE SCALE GENOMIC DNA]</scope>
    <source>
        <strain evidence="1">Daus_M_001</strain>
        <tissue evidence="1">Leg muscle</tissue>
    </source>
</reference>
<evidence type="ECO:0000313" key="1">
    <source>
        <dbReference type="EMBL" id="KAJ8890303.1"/>
    </source>
</evidence>
<organism evidence="1 2">
    <name type="scientific">Dryococelus australis</name>
    <dbReference type="NCBI Taxonomy" id="614101"/>
    <lineage>
        <taxon>Eukaryota</taxon>
        <taxon>Metazoa</taxon>
        <taxon>Ecdysozoa</taxon>
        <taxon>Arthropoda</taxon>
        <taxon>Hexapoda</taxon>
        <taxon>Insecta</taxon>
        <taxon>Pterygota</taxon>
        <taxon>Neoptera</taxon>
        <taxon>Polyneoptera</taxon>
        <taxon>Phasmatodea</taxon>
        <taxon>Verophasmatodea</taxon>
        <taxon>Anareolatae</taxon>
        <taxon>Phasmatidae</taxon>
        <taxon>Eurycanthinae</taxon>
        <taxon>Dryococelus</taxon>
    </lineage>
</organism>
<sequence>MRWCQCRVLETQQVAHRSKQKPGREWVMACMKEPAKNSPGVISGNHGKPKPLKNEVFSGLEGRFAFHLGDEAASECSCEGKQEWPDNNSVGYGNFPCVSHMRAEEPLYNCPPPPFSPIKCREFSHVGIMQDDAAGRWVFSGISRFPHLFILVLLHTHLNHHHRLSGPHCIAAHFLLRTRLFCDKRSHDDNNPGSEGTVASRSVITPRSNNGPALHLCFVDLHNYVPICARRNQRLNMRLADSSSAEHVRNTDLPQTLNPHNCRSHTIDVYARSIACKLNDLFGTNGLDSSFPYHTPYDPTHYLQHCHITSALSSWNTT</sequence>